<dbReference type="SMART" id="SM00862">
    <property type="entry name" value="Trans_reg_C"/>
    <property type="match status" value="1"/>
</dbReference>
<dbReference type="InterPro" id="IPR001867">
    <property type="entry name" value="OmpR/PhoB-type_DNA-bd"/>
</dbReference>
<reference evidence="2 3" key="1">
    <citation type="submission" date="2018-01" db="EMBL/GenBank/DDBJ databases">
        <title>Geographic spread and resistance mechanisms of dominant carbapenem-resistant Enterobacter cloacae complex clones ST171 and ST78.</title>
        <authorList>
            <person name="Gomez-Simmonds A."/>
            <person name="Annavajhala M.K."/>
            <person name="Wang Z."/>
            <person name="Macesic N."/>
            <person name="Hu Y."/>
            <person name="Giddins M.J."/>
            <person name="O'Malley A."/>
            <person name="Toussaint N.C."/>
            <person name="Whittier S."/>
            <person name="Torres V.J."/>
            <person name="Uhlemann A.-C."/>
        </authorList>
    </citation>
    <scope>NUCLEOTIDE SEQUENCE [LARGE SCALE GENOMIC DNA]</scope>
    <source>
        <strain evidence="2 3">78</strain>
    </source>
</reference>
<sequence length="285" mass="32434">MLYIFNENIVYDDAQCSLTNCKSYDSILLPATASRLLSLFIRYQGSTLTREEILNCVWDEYGYKASNNTLTQYVSLIRKNFQLLGETADIIITIPRTGFVMNKDVEVKMIEPGAEKQDLLLPDTRSFSDDFLADTVEQGMSLTETNTDTGTEEDSTTSITKNSKRLVWFHGLNALSLIMFLLICYHIQLKTNEMKVSRVYQVGTIDSCPVYMFFRSAHELLPVRLTLTEKIARESIPCLPGSFYISQQEDSLIFDEAGRLFISRCSYQAGNKKKLSSCKSVYSHE</sequence>
<dbReference type="Proteomes" id="UP000244004">
    <property type="component" value="Unassembled WGS sequence"/>
</dbReference>
<gene>
    <name evidence="2" type="ORF">C1O12_02990</name>
</gene>
<dbReference type="GO" id="GO:0006355">
    <property type="term" value="P:regulation of DNA-templated transcription"/>
    <property type="evidence" value="ECO:0007669"/>
    <property type="project" value="InterPro"/>
</dbReference>
<evidence type="ECO:0000313" key="2">
    <source>
        <dbReference type="EMBL" id="PTX87408.1"/>
    </source>
</evidence>
<evidence type="ECO:0000313" key="3">
    <source>
        <dbReference type="Proteomes" id="UP000244004"/>
    </source>
</evidence>
<dbReference type="InterPro" id="IPR036388">
    <property type="entry name" value="WH-like_DNA-bd_sf"/>
</dbReference>
<dbReference type="GeneID" id="99704602"/>
<proteinExistence type="predicted"/>
<dbReference type="Gene3D" id="1.10.10.10">
    <property type="entry name" value="Winged helix-like DNA-binding domain superfamily/Winged helix DNA-binding domain"/>
    <property type="match status" value="1"/>
</dbReference>
<dbReference type="Pfam" id="PF00486">
    <property type="entry name" value="Trans_reg_C"/>
    <property type="match status" value="1"/>
</dbReference>
<dbReference type="CDD" id="cd00383">
    <property type="entry name" value="trans_reg_C"/>
    <property type="match status" value="1"/>
</dbReference>
<comment type="caution">
    <text evidence="2">The sequence shown here is derived from an EMBL/GenBank/DDBJ whole genome shotgun (WGS) entry which is preliminary data.</text>
</comment>
<accession>A0A3S0IX10</accession>
<dbReference type="InterPro" id="IPR016032">
    <property type="entry name" value="Sig_transdc_resp-reg_C-effctor"/>
</dbReference>
<organism evidence="2 3">
    <name type="scientific">Enterobacter hormaechei</name>
    <dbReference type="NCBI Taxonomy" id="158836"/>
    <lineage>
        <taxon>Bacteria</taxon>
        <taxon>Pseudomonadati</taxon>
        <taxon>Pseudomonadota</taxon>
        <taxon>Gammaproteobacteria</taxon>
        <taxon>Enterobacterales</taxon>
        <taxon>Enterobacteriaceae</taxon>
        <taxon>Enterobacter</taxon>
        <taxon>Enterobacter cloacae complex</taxon>
    </lineage>
</organism>
<dbReference type="GO" id="GO:0000160">
    <property type="term" value="P:phosphorelay signal transduction system"/>
    <property type="evidence" value="ECO:0007669"/>
    <property type="project" value="InterPro"/>
</dbReference>
<dbReference type="GO" id="GO:0003677">
    <property type="term" value="F:DNA binding"/>
    <property type="evidence" value="ECO:0007669"/>
    <property type="project" value="UniProtKB-UniRule"/>
</dbReference>
<dbReference type="AlphaFoldDB" id="A0A3S0IX10"/>
<protein>
    <submittedName>
        <fullName evidence="2">Uncharacterized protein</fullName>
    </submittedName>
</protein>
<dbReference type="RefSeq" id="WP_022647175.1">
    <property type="nucleotide sequence ID" value="NZ_AP025764.1"/>
</dbReference>
<evidence type="ECO:0000256" key="1">
    <source>
        <dbReference type="ARBA" id="ARBA00023125"/>
    </source>
</evidence>
<keyword evidence="1" id="KW-0238">DNA-binding</keyword>
<name>A0A3S0IX10_9ENTR</name>
<dbReference type="PROSITE" id="PS51755">
    <property type="entry name" value="OMPR_PHOB"/>
    <property type="match status" value="1"/>
</dbReference>
<dbReference type="EMBL" id="PNXT01000001">
    <property type="protein sequence ID" value="PTX87408.1"/>
    <property type="molecule type" value="Genomic_DNA"/>
</dbReference>
<dbReference type="SUPFAM" id="SSF46894">
    <property type="entry name" value="C-terminal effector domain of the bipartite response regulators"/>
    <property type="match status" value="1"/>
</dbReference>